<organism evidence="6 7">
    <name type="scientific">Catonella massiliensis</name>
    <dbReference type="NCBI Taxonomy" id="2799636"/>
    <lineage>
        <taxon>Bacteria</taxon>
        <taxon>Bacillati</taxon>
        <taxon>Bacillota</taxon>
        <taxon>Clostridia</taxon>
        <taxon>Lachnospirales</taxon>
        <taxon>Lachnospiraceae</taxon>
        <taxon>Catonella</taxon>
    </lineage>
</organism>
<dbReference type="Pfam" id="PF13411">
    <property type="entry name" value="MerR_1"/>
    <property type="match status" value="1"/>
</dbReference>
<dbReference type="InterPro" id="IPR047057">
    <property type="entry name" value="MerR_fam"/>
</dbReference>
<comment type="caution">
    <text evidence="6">The sequence shown here is derived from an EMBL/GenBank/DDBJ whole genome shotgun (WGS) entry which is preliminary data.</text>
</comment>
<keyword evidence="3" id="KW-0804">Transcription</keyword>
<feature type="coiled-coil region" evidence="4">
    <location>
        <begin position="68"/>
        <end position="97"/>
    </location>
</feature>
<feature type="domain" description="HTH merR-type" evidence="5">
    <location>
        <begin position="1"/>
        <end position="68"/>
    </location>
</feature>
<dbReference type="InterPro" id="IPR000551">
    <property type="entry name" value="MerR-type_HTH_dom"/>
</dbReference>
<dbReference type="EMBL" id="JAEPRJ010000001">
    <property type="protein sequence ID" value="MBK5898271.1"/>
    <property type="molecule type" value="Genomic_DNA"/>
</dbReference>
<proteinExistence type="predicted"/>
<evidence type="ECO:0000256" key="4">
    <source>
        <dbReference type="SAM" id="Coils"/>
    </source>
</evidence>
<dbReference type="PANTHER" id="PTHR30204">
    <property type="entry name" value="REDOX-CYCLING DRUG-SENSING TRANSCRIPTIONAL ACTIVATOR SOXR"/>
    <property type="match status" value="1"/>
</dbReference>
<evidence type="ECO:0000313" key="7">
    <source>
        <dbReference type="Proteomes" id="UP000604730"/>
    </source>
</evidence>
<dbReference type="SUPFAM" id="SSF46955">
    <property type="entry name" value="Putative DNA-binding domain"/>
    <property type="match status" value="1"/>
</dbReference>
<dbReference type="Gene3D" id="1.10.1660.10">
    <property type="match status" value="1"/>
</dbReference>
<dbReference type="PANTHER" id="PTHR30204:SF94">
    <property type="entry name" value="HEAVY METAL-DEPENDENT TRANSCRIPTIONAL REGULATOR HI_0293-RELATED"/>
    <property type="match status" value="1"/>
</dbReference>
<keyword evidence="2" id="KW-0238">DNA-binding</keyword>
<dbReference type="PROSITE" id="PS50937">
    <property type="entry name" value="HTH_MERR_2"/>
    <property type="match status" value="1"/>
</dbReference>
<keyword evidence="7" id="KW-1185">Reference proteome</keyword>
<evidence type="ECO:0000256" key="1">
    <source>
        <dbReference type="ARBA" id="ARBA00023015"/>
    </source>
</evidence>
<dbReference type="RefSeq" id="WP_208429702.1">
    <property type="nucleotide sequence ID" value="NZ_JAEPRJ010000001.1"/>
</dbReference>
<accession>A0ABS1J291</accession>
<evidence type="ECO:0000259" key="5">
    <source>
        <dbReference type="PROSITE" id="PS50937"/>
    </source>
</evidence>
<dbReference type="CDD" id="cd00592">
    <property type="entry name" value="HTH_MerR-like"/>
    <property type="match status" value="1"/>
</dbReference>
<protein>
    <submittedName>
        <fullName evidence="6">MerR family transcriptional regulator</fullName>
    </submittedName>
</protein>
<reference evidence="6 7" key="1">
    <citation type="submission" date="2021-01" db="EMBL/GenBank/DDBJ databases">
        <title>Isolation and description of Catonella massiliensis sp. nov., a novel Catonella species, isolated from a stable periodontitis subject.</title>
        <authorList>
            <person name="Antezack A."/>
            <person name="Boxberger M."/>
            <person name="La Scola B."/>
            <person name="Monnet-Corti V."/>
        </authorList>
    </citation>
    <scope>NUCLEOTIDE SEQUENCE [LARGE SCALE GENOMIC DNA]</scope>
    <source>
        <strain evidence="6 7">Marseille-Q4567</strain>
    </source>
</reference>
<dbReference type="Proteomes" id="UP000604730">
    <property type="component" value="Unassembled WGS sequence"/>
</dbReference>
<evidence type="ECO:0000256" key="3">
    <source>
        <dbReference type="ARBA" id="ARBA00023163"/>
    </source>
</evidence>
<dbReference type="SMART" id="SM00422">
    <property type="entry name" value="HTH_MERR"/>
    <property type="match status" value="1"/>
</dbReference>
<name>A0ABS1J291_9FIRM</name>
<sequence>MLRNEIQRLTGLTRKAIEYYEERGLICPKKSEKGYRDYSEKDIQILNKISLYRKVGLSITEIKNVLNYNTLSSALRKKQHELEVEEKRKDILELLIKGENDNVIQERLELLENGETIYERLERAFPGYFGMMIFSAYQPFLSEPLKESETSAYNEYINYLDSLPTFELSEEERDYIEKNTAGLGINELKDVNNAKIKAVEDIKQWWTENKDTVTKYEEFKNSDEYASSLMKKIYDKLKKYMEDNNYYETAIPLIRQFSKTYDDYYKKLLEANDEYMKLRKI</sequence>
<evidence type="ECO:0000256" key="2">
    <source>
        <dbReference type="ARBA" id="ARBA00023125"/>
    </source>
</evidence>
<evidence type="ECO:0000313" key="6">
    <source>
        <dbReference type="EMBL" id="MBK5898271.1"/>
    </source>
</evidence>
<keyword evidence="4" id="KW-0175">Coiled coil</keyword>
<keyword evidence="1" id="KW-0805">Transcription regulation</keyword>
<gene>
    <name evidence="6" type="ORF">JJN12_10855</name>
</gene>
<dbReference type="InterPro" id="IPR009061">
    <property type="entry name" value="DNA-bd_dom_put_sf"/>
</dbReference>